<organism evidence="2 3">
    <name type="scientific">Dyella koreensis</name>
    <dbReference type="NCBI Taxonomy" id="311235"/>
    <lineage>
        <taxon>Bacteria</taxon>
        <taxon>Pseudomonadati</taxon>
        <taxon>Pseudomonadota</taxon>
        <taxon>Gammaproteobacteria</taxon>
        <taxon>Lysobacterales</taxon>
        <taxon>Rhodanobacteraceae</taxon>
        <taxon>Dyella</taxon>
    </lineage>
</organism>
<evidence type="ECO:0000313" key="3">
    <source>
        <dbReference type="Proteomes" id="UP001620408"/>
    </source>
</evidence>
<dbReference type="RefSeq" id="WP_379984479.1">
    <property type="nucleotide sequence ID" value="NZ_JADIKD010000012.1"/>
</dbReference>
<reference evidence="2 3" key="1">
    <citation type="submission" date="2020-10" db="EMBL/GenBank/DDBJ databases">
        <title>Phylogeny of dyella-like bacteria.</title>
        <authorList>
            <person name="Fu J."/>
        </authorList>
    </citation>
    <scope>NUCLEOTIDE SEQUENCE [LARGE SCALE GENOMIC DNA]</scope>
    <source>
        <strain evidence="2 3">BB4</strain>
    </source>
</reference>
<name>A0ABW8K9C4_9GAMM</name>
<dbReference type="EMBL" id="JADIKD010000012">
    <property type="protein sequence ID" value="MFK2919482.1"/>
    <property type="molecule type" value="Genomic_DNA"/>
</dbReference>
<proteinExistence type="predicted"/>
<protein>
    <submittedName>
        <fullName evidence="2">Host attachment protein</fullName>
    </submittedName>
</protein>
<dbReference type="Proteomes" id="UP001620408">
    <property type="component" value="Unassembled WGS sequence"/>
</dbReference>
<dbReference type="Pfam" id="PF10116">
    <property type="entry name" value="Host_attach"/>
    <property type="match status" value="1"/>
</dbReference>
<feature type="compositionally biased region" description="Basic and acidic residues" evidence="1">
    <location>
        <begin position="42"/>
        <end position="59"/>
    </location>
</feature>
<accession>A0ABW8K9C4</accession>
<gene>
    <name evidence="2" type="ORF">ISS97_19625</name>
</gene>
<sequence length="157" mass="17621">MSRTWVLISDAARARLFEVAEHDGMTEIACYSNPSRRSMTHNKADHSPSRTHDSHGPGRHIIEVHTSSREKSERQFASSIVEALEHGIAQHQCGRLILVAPPHFLGVLHAKLTPSLEKVMVGEIHNDLVSCSTQELADRLHEAFPRECHQQLRRAAL</sequence>
<evidence type="ECO:0000256" key="1">
    <source>
        <dbReference type="SAM" id="MobiDB-lite"/>
    </source>
</evidence>
<keyword evidence="3" id="KW-1185">Reference proteome</keyword>
<feature type="region of interest" description="Disordered" evidence="1">
    <location>
        <begin position="33"/>
        <end position="59"/>
    </location>
</feature>
<dbReference type="InterPro" id="IPR019291">
    <property type="entry name" value="Host_attachment_protein"/>
</dbReference>
<comment type="caution">
    <text evidence="2">The sequence shown here is derived from an EMBL/GenBank/DDBJ whole genome shotgun (WGS) entry which is preliminary data.</text>
</comment>
<evidence type="ECO:0000313" key="2">
    <source>
        <dbReference type="EMBL" id="MFK2919482.1"/>
    </source>
</evidence>